<dbReference type="Pfam" id="PF14808">
    <property type="entry name" value="TMEM164"/>
    <property type="match status" value="1"/>
</dbReference>
<dbReference type="AlphaFoldDB" id="A0A412PFW5"/>
<protein>
    <submittedName>
        <fullName evidence="2">TIGR02206 family membrane protein</fullName>
    </submittedName>
</protein>
<accession>A0A412PFW5</accession>
<proteinExistence type="predicted"/>
<feature type="transmembrane region" description="Helical" evidence="1">
    <location>
        <begin position="20"/>
        <end position="39"/>
    </location>
</feature>
<feature type="transmembrane region" description="Helical" evidence="1">
    <location>
        <begin position="200"/>
        <end position="222"/>
    </location>
</feature>
<feature type="transmembrane region" description="Helical" evidence="1">
    <location>
        <begin position="46"/>
        <end position="65"/>
    </location>
</feature>
<comment type="caution">
    <text evidence="2">The sequence shown here is derived from an EMBL/GenBank/DDBJ whole genome shotgun (WGS) entry which is preliminary data.</text>
</comment>
<evidence type="ECO:0000256" key="1">
    <source>
        <dbReference type="SAM" id="Phobius"/>
    </source>
</evidence>
<feature type="transmembrane region" description="Helical" evidence="1">
    <location>
        <begin position="77"/>
        <end position="95"/>
    </location>
</feature>
<feature type="transmembrane region" description="Helical" evidence="1">
    <location>
        <begin position="161"/>
        <end position="180"/>
    </location>
</feature>
<feature type="transmembrane region" description="Helical" evidence="1">
    <location>
        <begin position="100"/>
        <end position="118"/>
    </location>
</feature>
<sequence length="238" mass="27697">MQRANCMTYFFRYEPDGVHNMSIFIIRVVFVAVLLFAYMQKHNKKLLQITLSLGLFLQAALFIWYSGNPVLFTKEGLPLYHCRLSAIMLAVSYFLKKKKWMRYFAWLGLLGAIIAFSFPDPSPFLWPHITNVTYIGSHMLLGLSAVIILCKEETELNDKDIFLYTVSMNLVISFANHFIGSNYGYLRALPKMFPFDFVPIQLIFILSVLISVIISVTEKIYLYINRFYHKNVEEDIII</sequence>
<evidence type="ECO:0000313" key="2">
    <source>
        <dbReference type="EMBL" id="RGT56344.1"/>
    </source>
</evidence>
<evidence type="ECO:0000313" key="3">
    <source>
        <dbReference type="Proteomes" id="UP000284731"/>
    </source>
</evidence>
<gene>
    <name evidence="2" type="ORF">DWX20_05940</name>
</gene>
<feature type="transmembrane region" description="Helical" evidence="1">
    <location>
        <begin position="124"/>
        <end position="149"/>
    </location>
</feature>
<dbReference type="EMBL" id="QRWX01000002">
    <property type="protein sequence ID" value="RGT56344.1"/>
    <property type="molecule type" value="Genomic_DNA"/>
</dbReference>
<keyword evidence="1" id="KW-0812">Transmembrane</keyword>
<name>A0A412PFW5_9FIRM</name>
<dbReference type="Proteomes" id="UP000284731">
    <property type="component" value="Unassembled WGS sequence"/>
</dbReference>
<organism evidence="2 3">
    <name type="scientific">Solobacterium moorei</name>
    <dbReference type="NCBI Taxonomy" id="102148"/>
    <lineage>
        <taxon>Bacteria</taxon>
        <taxon>Bacillati</taxon>
        <taxon>Bacillota</taxon>
        <taxon>Erysipelotrichia</taxon>
        <taxon>Erysipelotrichales</taxon>
        <taxon>Erysipelotrichaceae</taxon>
        <taxon>Solobacterium</taxon>
    </lineage>
</organism>
<keyword evidence="1" id="KW-1133">Transmembrane helix</keyword>
<reference evidence="2 3" key="1">
    <citation type="submission" date="2018-08" db="EMBL/GenBank/DDBJ databases">
        <title>A genome reference for cultivated species of the human gut microbiota.</title>
        <authorList>
            <person name="Zou Y."/>
            <person name="Xue W."/>
            <person name="Luo G."/>
        </authorList>
    </citation>
    <scope>NUCLEOTIDE SEQUENCE [LARGE SCALE GENOMIC DNA]</scope>
    <source>
        <strain evidence="2 3">AF18-46</strain>
    </source>
</reference>
<keyword evidence="1" id="KW-0472">Membrane</keyword>